<dbReference type="PANTHER" id="PTHR43008:SF8">
    <property type="entry name" value="BENZIL REDUCTASE ((S)-BENZOIN FORMING) IRC24"/>
    <property type="match status" value="1"/>
</dbReference>
<dbReference type="InterPro" id="IPR036291">
    <property type="entry name" value="NAD(P)-bd_dom_sf"/>
</dbReference>
<dbReference type="Pfam" id="PF00106">
    <property type="entry name" value="adh_short"/>
    <property type="match status" value="1"/>
</dbReference>
<keyword evidence="6" id="KW-1185">Reference proteome</keyword>
<evidence type="ECO:0000256" key="3">
    <source>
        <dbReference type="ARBA" id="ARBA00023002"/>
    </source>
</evidence>
<evidence type="ECO:0000313" key="6">
    <source>
        <dbReference type="Proteomes" id="UP000092177"/>
    </source>
</evidence>
<dbReference type="EMBL" id="LTAN01000005">
    <property type="protein sequence ID" value="OBR08581.1"/>
    <property type="molecule type" value="Genomic_DNA"/>
</dbReference>
<dbReference type="InterPro" id="IPR057326">
    <property type="entry name" value="KR_dom"/>
</dbReference>
<feature type="domain" description="Ketoreductase" evidence="4">
    <location>
        <begin position="78"/>
        <end position="257"/>
    </location>
</feature>
<protein>
    <submittedName>
        <fullName evidence="5">Short-chain dehydrogenase</fullName>
    </submittedName>
</protein>
<dbReference type="AlphaFoldDB" id="A0A1B7Y923"/>
<dbReference type="GO" id="GO:0050664">
    <property type="term" value="F:oxidoreductase activity, acting on NAD(P)H, oxygen as acceptor"/>
    <property type="evidence" value="ECO:0007669"/>
    <property type="project" value="TreeGrafter"/>
</dbReference>
<evidence type="ECO:0000256" key="1">
    <source>
        <dbReference type="ARBA" id="ARBA00006484"/>
    </source>
</evidence>
<comment type="caution">
    <text evidence="5">The sequence shown here is derived from an EMBL/GenBank/DDBJ whole genome shotgun (WGS) entry which is preliminary data.</text>
</comment>
<dbReference type="OrthoDB" id="153074at2759"/>
<organism evidence="5 6">
    <name type="scientific">Colletotrichum higginsianum (strain IMI 349063)</name>
    <name type="common">Crucifer anthracnose fungus</name>
    <dbReference type="NCBI Taxonomy" id="759273"/>
    <lineage>
        <taxon>Eukaryota</taxon>
        <taxon>Fungi</taxon>
        <taxon>Dikarya</taxon>
        <taxon>Ascomycota</taxon>
        <taxon>Pezizomycotina</taxon>
        <taxon>Sordariomycetes</taxon>
        <taxon>Hypocreomycetidae</taxon>
        <taxon>Glomerellales</taxon>
        <taxon>Glomerellaceae</taxon>
        <taxon>Colletotrichum</taxon>
        <taxon>Colletotrichum destructivum species complex</taxon>
    </lineage>
</organism>
<dbReference type="PANTHER" id="PTHR43008">
    <property type="entry name" value="BENZIL REDUCTASE"/>
    <property type="match status" value="1"/>
</dbReference>
<dbReference type="RefSeq" id="XP_018157099.1">
    <property type="nucleotide sequence ID" value="XM_018302321.1"/>
</dbReference>
<evidence type="ECO:0000259" key="4">
    <source>
        <dbReference type="SMART" id="SM00822"/>
    </source>
</evidence>
<dbReference type="SMART" id="SM00822">
    <property type="entry name" value="PKS_KR"/>
    <property type="match status" value="1"/>
</dbReference>
<keyword evidence="2" id="KW-0521">NADP</keyword>
<dbReference type="Proteomes" id="UP000092177">
    <property type="component" value="Chromosome 5"/>
</dbReference>
<comment type="similarity">
    <text evidence="1">Belongs to the short-chain dehydrogenases/reductases (SDR) family.</text>
</comment>
<gene>
    <name evidence="5" type="ORF">CH63R_07346</name>
</gene>
<dbReference type="SUPFAM" id="SSF51735">
    <property type="entry name" value="NAD(P)-binding Rossmann-fold domains"/>
    <property type="match status" value="1"/>
</dbReference>
<accession>A0A1B7Y923</accession>
<dbReference type="GeneID" id="28866428"/>
<evidence type="ECO:0000313" key="5">
    <source>
        <dbReference type="EMBL" id="OBR08581.1"/>
    </source>
</evidence>
<dbReference type="Gene3D" id="3.40.50.720">
    <property type="entry name" value="NAD(P)-binding Rossmann-like Domain"/>
    <property type="match status" value="1"/>
</dbReference>
<dbReference type="PRINTS" id="PR00081">
    <property type="entry name" value="GDHRDH"/>
</dbReference>
<dbReference type="InterPro" id="IPR002347">
    <property type="entry name" value="SDR_fam"/>
</dbReference>
<sequence length="326" mass="35058">MRRRWPTLRIHPFRMAQASPAPSFAVQSLFTVREALFSLFSWCICPAGVHFRNSQQLTATPVCAQSTTATTTTMSSSKVIIVTGASRGIGLAIAQHLLKESHKVVLAARSKDQLETLKAAHPGQVEYVAGDLGDLKTIPKIAEAAVKTFGKIDGIVINHGVLEPVTRLADSSIDEWKKAYDINVFSGLALVQASLQELRKSQGCVLWVSSGAATGAYAAWGAYGTSKAAMNHLSAHLAVEEPDITSIAISPGRVDTAMQKVIRDAGGGHMAEKDHSSFVSAFDKGELFKPEQPGNVMARFVVNPEHNLSGMFIKWQAGELSAYQDA</sequence>
<name>A0A1B7Y923_COLHI</name>
<proteinExistence type="inferred from homology"/>
<keyword evidence="3" id="KW-0560">Oxidoreductase</keyword>
<dbReference type="PROSITE" id="PS00061">
    <property type="entry name" value="ADH_SHORT"/>
    <property type="match status" value="1"/>
</dbReference>
<dbReference type="FunFam" id="3.40.50.720:FF:000281">
    <property type="entry name" value="Uncharacterized oxidoreductase YIR035C"/>
    <property type="match status" value="1"/>
</dbReference>
<evidence type="ECO:0000256" key="2">
    <source>
        <dbReference type="ARBA" id="ARBA00022857"/>
    </source>
</evidence>
<reference evidence="6" key="1">
    <citation type="journal article" date="2017" name="BMC Genomics">
        <title>Gapless genome assembly of Colletotrichum higginsianum reveals chromosome structure and association of transposable elements with secondary metabolite gene clusters.</title>
        <authorList>
            <person name="Dallery J.-F."/>
            <person name="Lapalu N."/>
            <person name="Zampounis A."/>
            <person name="Pigne S."/>
            <person name="Luyten I."/>
            <person name="Amselem J."/>
            <person name="Wittenberg A.H.J."/>
            <person name="Zhou S."/>
            <person name="de Queiroz M.V."/>
            <person name="Robin G.P."/>
            <person name="Auger A."/>
            <person name="Hainaut M."/>
            <person name="Henrissat B."/>
            <person name="Kim K.-T."/>
            <person name="Lee Y.-H."/>
            <person name="Lespinet O."/>
            <person name="Schwartz D.C."/>
            <person name="Thon M.R."/>
            <person name="O'Connell R.J."/>
        </authorList>
    </citation>
    <scope>NUCLEOTIDE SEQUENCE [LARGE SCALE GENOMIC DNA]</scope>
    <source>
        <strain evidence="6">IMI 349063</strain>
    </source>
</reference>
<dbReference type="VEuPathDB" id="FungiDB:CH63R_07346"/>
<dbReference type="InterPro" id="IPR020904">
    <property type="entry name" value="Sc_DH/Rdtase_CS"/>
</dbReference>
<dbReference type="KEGG" id="chig:CH63R_07346"/>